<dbReference type="PANTHER" id="PTHR43578:SF3">
    <property type="entry name" value="NADH-QUINONE OXIDOREDUCTASE SUBUNIT F"/>
    <property type="match status" value="1"/>
</dbReference>
<evidence type="ECO:0000256" key="4">
    <source>
        <dbReference type="ARBA" id="ARBA00019901"/>
    </source>
</evidence>
<keyword evidence="18" id="KW-0560">Oxidoreductase</keyword>
<dbReference type="EC" id="7.1.1.-" evidence="16"/>
<dbReference type="AlphaFoldDB" id="A0A501W6T7"/>
<dbReference type="InterPro" id="IPR019554">
    <property type="entry name" value="Soluble_ligand-bd"/>
</dbReference>
<keyword evidence="19" id="KW-1185">Reference proteome</keyword>
<comment type="caution">
    <text evidence="18">The sequence shown here is derived from an EMBL/GenBank/DDBJ whole genome shotgun (WGS) entry which is preliminary data.</text>
</comment>
<dbReference type="NCBIfam" id="TIGR01959">
    <property type="entry name" value="nuoF_fam"/>
    <property type="match status" value="1"/>
</dbReference>
<keyword evidence="5 16" id="KW-0004">4Fe-4S</keyword>
<dbReference type="SUPFAM" id="SSF142019">
    <property type="entry name" value="Nqo1 FMN-binding domain-like"/>
    <property type="match status" value="1"/>
</dbReference>
<dbReference type="Pfam" id="PF01512">
    <property type="entry name" value="Complex1_51K"/>
    <property type="match status" value="1"/>
</dbReference>
<dbReference type="Gene3D" id="1.20.1440.230">
    <property type="entry name" value="NADH-ubiquinone oxidoreductase 51kDa subunit, iron-sulphur binding domain"/>
    <property type="match status" value="1"/>
</dbReference>
<evidence type="ECO:0000256" key="13">
    <source>
        <dbReference type="ARBA" id="ARBA00023027"/>
    </source>
</evidence>
<comment type="subunit">
    <text evidence="14">Composed of 13 different subunits. Subunits NuoCD, E, F, and G constitute the peripheral sector of the complex.</text>
</comment>
<name>A0A501W6T7_9BACT</name>
<evidence type="ECO:0000256" key="8">
    <source>
        <dbReference type="ARBA" id="ARBA00022719"/>
    </source>
</evidence>
<dbReference type="GO" id="GO:0016491">
    <property type="term" value="F:oxidoreductase activity"/>
    <property type="evidence" value="ECO:0007669"/>
    <property type="project" value="UniProtKB-KW"/>
</dbReference>
<dbReference type="GO" id="GO:0051539">
    <property type="term" value="F:4 iron, 4 sulfur cluster binding"/>
    <property type="evidence" value="ECO:0007669"/>
    <property type="project" value="UniProtKB-UniRule"/>
</dbReference>
<comment type="cofactor">
    <cofactor evidence="1 16">
        <name>FMN</name>
        <dbReference type="ChEBI" id="CHEBI:58210"/>
    </cofactor>
</comment>
<evidence type="ECO:0000256" key="9">
    <source>
        <dbReference type="ARBA" id="ARBA00022723"/>
    </source>
</evidence>
<evidence type="ECO:0000256" key="15">
    <source>
        <dbReference type="ARBA" id="ARBA00047712"/>
    </source>
</evidence>
<evidence type="ECO:0000256" key="12">
    <source>
        <dbReference type="ARBA" id="ARBA00023014"/>
    </source>
</evidence>
<comment type="catalytic activity">
    <reaction evidence="15 16">
        <text>a quinone + NADH + 5 H(+)(in) = a quinol + NAD(+) + 4 H(+)(out)</text>
        <dbReference type="Rhea" id="RHEA:57888"/>
        <dbReference type="ChEBI" id="CHEBI:15378"/>
        <dbReference type="ChEBI" id="CHEBI:24646"/>
        <dbReference type="ChEBI" id="CHEBI:57540"/>
        <dbReference type="ChEBI" id="CHEBI:57945"/>
        <dbReference type="ChEBI" id="CHEBI:132124"/>
    </reaction>
</comment>
<dbReference type="InterPro" id="IPR037225">
    <property type="entry name" value="Nuo51_FMN-bd_sf"/>
</dbReference>
<evidence type="ECO:0000313" key="19">
    <source>
        <dbReference type="Proteomes" id="UP000316727"/>
    </source>
</evidence>
<keyword evidence="12 16" id="KW-0411">Iron-sulfur</keyword>
<keyword evidence="9 16" id="KW-0479">Metal-binding</keyword>
<evidence type="ECO:0000256" key="3">
    <source>
        <dbReference type="ARBA" id="ARBA00007523"/>
    </source>
</evidence>
<dbReference type="GO" id="GO:0048038">
    <property type="term" value="F:quinone binding"/>
    <property type="evidence" value="ECO:0007669"/>
    <property type="project" value="UniProtKB-KW"/>
</dbReference>
<comment type="similarity">
    <text evidence="3 16">Belongs to the complex I 51 kDa subunit family.</text>
</comment>
<dbReference type="Gene3D" id="3.10.20.600">
    <property type="match status" value="1"/>
</dbReference>
<dbReference type="FunFam" id="3.10.20.600:FF:000002">
    <property type="entry name" value="NADH-quinone oxidoreductase subunit F"/>
    <property type="match status" value="1"/>
</dbReference>
<dbReference type="SUPFAM" id="SSF142984">
    <property type="entry name" value="Nqo1 middle domain-like"/>
    <property type="match status" value="1"/>
</dbReference>
<evidence type="ECO:0000256" key="10">
    <source>
        <dbReference type="ARBA" id="ARBA00022967"/>
    </source>
</evidence>
<dbReference type="GO" id="GO:0046872">
    <property type="term" value="F:metal ion binding"/>
    <property type="evidence" value="ECO:0007669"/>
    <property type="project" value="UniProtKB-KW"/>
</dbReference>
<dbReference type="FunFam" id="1.20.1440.230:FF:000002">
    <property type="entry name" value="NADH-quinone oxidoreductase subunit F"/>
    <property type="match status" value="1"/>
</dbReference>
<organism evidence="18 19">
    <name type="scientific">Pontibacter mangrovi</name>
    <dbReference type="NCBI Taxonomy" id="2589816"/>
    <lineage>
        <taxon>Bacteria</taxon>
        <taxon>Pseudomonadati</taxon>
        <taxon>Bacteroidota</taxon>
        <taxon>Cytophagia</taxon>
        <taxon>Cytophagales</taxon>
        <taxon>Hymenobacteraceae</taxon>
        <taxon>Pontibacter</taxon>
    </lineage>
</organism>
<dbReference type="SUPFAM" id="SSF140490">
    <property type="entry name" value="Nqo1C-terminal domain-like"/>
    <property type="match status" value="1"/>
</dbReference>
<evidence type="ECO:0000256" key="1">
    <source>
        <dbReference type="ARBA" id="ARBA00001917"/>
    </source>
</evidence>
<dbReference type="InterPro" id="IPR001949">
    <property type="entry name" value="NADH-UbQ_OxRdtase_51kDa_CS"/>
</dbReference>
<dbReference type="Gene3D" id="6.10.250.1450">
    <property type="match status" value="1"/>
</dbReference>
<dbReference type="PANTHER" id="PTHR43578">
    <property type="entry name" value="NADH-QUINONE OXIDOREDUCTASE SUBUNIT F"/>
    <property type="match status" value="1"/>
</dbReference>
<dbReference type="InterPro" id="IPR011537">
    <property type="entry name" value="NADH-UbQ_OxRdtase_suF"/>
</dbReference>
<dbReference type="OrthoDB" id="9761899at2"/>
<evidence type="ECO:0000259" key="17">
    <source>
        <dbReference type="SMART" id="SM00928"/>
    </source>
</evidence>
<dbReference type="InterPro" id="IPR011538">
    <property type="entry name" value="Nuo51_FMN-bd"/>
</dbReference>
<dbReference type="GO" id="GO:0010181">
    <property type="term" value="F:FMN binding"/>
    <property type="evidence" value="ECO:0007669"/>
    <property type="project" value="InterPro"/>
</dbReference>
<evidence type="ECO:0000256" key="2">
    <source>
        <dbReference type="ARBA" id="ARBA00001966"/>
    </source>
</evidence>
<dbReference type="Gene3D" id="3.40.50.11540">
    <property type="entry name" value="NADH-ubiquinone oxidoreductase 51kDa subunit"/>
    <property type="match status" value="1"/>
</dbReference>
<dbReference type="InterPro" id="IPR037207">
    <property type="entry name" value="Nuop51_4Fe4S-bd_sf"/>
</dbReference>
<keyword evidence="13 16" id="KW-0520">NAD</keyword>
<proteinExistence type="inferred from homology"/>
<keyword evidence="10" id="KW-1278">Translocase</keyword>
<evidence type="ECO:0000256" key="7">
    <source>
        <dbReference type="ARBA" id="ARBA00022643"/>
    </source>
</evidence>
<dbReference type="InterPro" id="IPR019575">
    <property type="entry name" value="Nuop51_4Fe4S-bd"/>
</dbReference>
<dbReference type="NCBIfam" id="NF010120">
    <property type="entry name" value="PRK13596.1"/>
    <property type="match status" value="1"/>
</dbReference>
<reference evidence="18 19" key="1">
    <citation type="submission" date="2019-06" db="EMBL/GenBank/DDBJ databases">
        <title>A novel bacterium of genus Pontibacter, isolated from marine sediment.</title>
        <authorList>
            <person name="Huang H."/>
            <person name="Mo K."/>
            <person name="Hu Y."/>
        </authorList>
    </citation>
    <scope>NUCLEOTIDE SEQUENCE [LARGE SCALE GENOMIC DNA]</scope>
    <source>
        <strain evidence="18 19">HB172049</strain>
    </source>
</reference>
<evidence type="ECO:0000313" key="18">
    <source>
        <dbReference type="EMBL" id="TPE43001.1"/>
    </source>
</evidence>
<dbReference type="EMBL" id="VFRQ01000008">
    <property type="protein sequence ID" value="TPE43001.1"/>
    <property type="molecule type" value="Genomic_DNA"/>
</dbReference>
<keyword evidence="8 16" id="KW-0874">Quinone</keyword>
<evidence type="ECO:0000256" key="5">
    <source>
        <dbReference type="ARBA" id="ARBA00022485"/>
    </source>
</evidence>
<dbReference type="Pfam" id="PF10531">
    <property type="entry name" value="SLBB"/>
    <property type="match status" value="1"/>
</dbReference>
<accession>A0A501W6T7</accession>
<evidence type="ECO:0000256" key="6">
    <source>
        <dbReference type="ARBA" id="ARBA00022630"/>
    </source>
</evidence>
<dbReference type="FunFam" id="3.40.50.11540:FF:000001">
    <property type="entry name" value="NADH dehydrogenase [ubiquinone] flavoprotein 1, mitochondrial"/>
    <property type="match status" value="1"/>
</dbReference>
<comment type="cofactor">
    <cofactor evidence="2 16">
        <name>[4Fe-4S] cluster</name>
        <dbReference type="ChEBI" id="CHEBI:49883"/>
    </cofactor>
</comment>
<dbReference type="GO" id="GO:0051287">
    <property type="term" value="F:NAD binding"/>
    <property type="evidence" value="ECO:0007669"/>
    <property type="project" value="UniProtKB-UniRule"/>
</dbReference>
<dbReference type="Pfam" id="PF10589">
    <property type="entry name" value="NADH_4Fe-4S"/>
    <property type="match status" value="1"/>
</dbReference>
<gene>
    <name evidence="18" type="primary">nuoF</name>
    <name evidence="18" type="ORF">FJM65_15250</name>
</gene>
<dbReference type="Proteomes" id="UP000316727">
    <property type="component" value="Unassembled WGS sequence"/>
</dbReference>
<evidence type="ECO:0000256" key="11">
    <source>
        <dbReference type="ARBA" id="ARBA00023004"/>
    </source>
</evidence>
<dbReference type="PROSITE" id="PS00645">
    <property type="entry name" value="COMPLEX1_51K_2"/>
    <property type="match status" value="1"/>
</dbReference>
<dbReference type="SMART" id="SM00928">
    <property type="entry name" value="NADH_4Fe-4S"/>
    <property type="match status" value="1"/>
</dbReference>
<comment type="function">
    <text evidence="16">NDH-1 shuttles electrons from NADH, via FMN and iron-sulfur (Fe-S) centers, to quinones in the respiratory chain.</text>
</comment>
<protein>
    <recommendedName>
        <fullName evidence="4 16">NADH-quinone oxidoreductase subunit F</fullName>
        <ecNumber evidence="16">7.1.1.-</ecNumber>
    </recommendedName>
</protein>
<dbReference type="GO" id="GO:0008137">
    <property type="term" value="F:NADH dehydrogenase (ubiquinone) activity"/>
    <property type="evidence" value="ECO:0007669"/>
    <property type="project" value="InterPro"/>
</dbReference>
<keyword evidence="7 16" id="KW-0288">FMN</keyword>
<feature type="domain" description="NADH-ubiquinone oxidoreductase 51kDa subunit iron-sulphur binding" evidence="17">
    <location>
        <begin position="334"/>
        <end position="379"/>
    </location>
</feature>
<evidence type="ECO:0000256" key="16">
    <source>
        <dbReference type="RuleBase" id="RU364066"/>
    </source>
</evidence>
<sequence length="438" mass="48262">MKSGPMEKPLTQHIVPGRKPLSLKEYEKVGGYQSVRKVLKEMTPQEVQTLVKDSNLRGRGGAGFNTGLKWSFVPMGPDAATPKYLVANADEMEPGTFKDRLLLEGNPQQLIEGMIVAAYAIQASISYVFLRWAYKVAAQEITQAIHEAYAAGYLGKNILGSGFDLEMHLHTGVGRYMCGEETALLNALEGKRANPRAKPPFPQVSGLFGKPTIVNNVETLCNLPHIINNGAEWFKKLGLTEDAGTKLYGVSGRVKTPGCWELPMGTTIREILEEHAGGMQDGYLFRGLLPGGASTDFLVEEHLDLPMDYPSIQAAGSRMGTGTMIILDDQTCPVGFTLNLQHFFAQESCGFCTPCREGLPWVEKILLAIDKGEGKPEHLLTLDFHTKYLGPGNTFCALAPGAMEPLQSALKYFREDFERHIHEHHCPWSKSKAWQPSI</sequence>
<keyword evidence="6 16" id="KW-0285">Flavoprotein</keyword>
<evidence type="ECO:0000256" key="14">
    <source>
        <dbReference type="ARBA" id="ARBA00026021"/>
    </source>
</evidence>
<keyword evidence="11 16" id="KW-0408">Iron</keyword>